<evidence type="ECO:0000313" key="2">
    <source>
        <dbReference type="EMBL" id="KAG0113805.1"/>
    </source>
</evidence>
<organism evidence="2">
    <name type="scientific">Lamprotornis superbus</name>
    <dbReference type="NCBI Taxonomy" id="245042"/>
    <lineage>
        <taxon>Eukaryota</taxon>
        <taxon>Metazoa</taxon>
        <taxon>Chordata</taxon>
        <taxon>Craniata</taxon>
        <taxon>Vertebrata</taxon>
        <taxon>Euteleostomi</taxon>
        <taxon>Archelosauria</taxon>
        <taxon>Archosauria</taxon>
        <taxon>Dinosauria</taxon>
        <taxon>Saurischia</taxon>
        <taxon>Theropoda</taxon>
        <taxon>Coelurosauria</taxon>
        <taxon>Aves</taxon>
        <taxon>Neognathae</taxon>
        <taxon>Neoaves</taxon>
        <taxon>Telluraves</taxon>
        <taxon>Australaves</taxon>
        <taxon>Passeriformes</taxon>
        <taxon>Sturnidae</taxon>
        <taxon>Lamprotornis</taxon>
    </lineage>
</organism>
<evidence type="ECO:0000313" key="4">
    <source>
        <dbReference type="Proteomes" id="UP000618051"/>
    </source>
</evidence>
<reference evidence="3 4" key="2">
    <citation type="journal article" date="2021" name="J. Hered.">
        <title>Feather Gene Expression Elucidates the Developmental Basis of Plumage Iridescence in African Starlings.</title>
        <authorList>
            <person name="Rubenstein D.R."/>
            <person name="Corvelo A."/>
            <person name="MacManes M.D."/>
            <person name="Maia R."/>
            <person name="Narzisi G."/>
            <person name="Rousaki A."/>
            <person name="Vandenabeele P."/>
            <person name="Shawkey M.D."/>
            <person name="Solomon J."/>
        </authorList>
    </citation>
    <scope>NUCLEOTIDE SEQUENCE [LARGE SCALE GENOMIC DNA]</scope>
    <source>
        <strain evidence="3">SS15</strain>
    </source>
</reference>
<dbReference type="Proteomes" id="UP000618051">
    <property type="component" value="Unassembled WGS sequence"/>
</dbReference>
<keyword evidence="4" id="KW-1185">Reference proteome</keyword>
<dbReference type="EMBL" id="JADDUC020000006">
    <property type="protein sequence ID" value="KAI1238046.1"/>
    <property type="molecule type" value="Genomic_DNA"/>
</dbReference>
<feature type="region of interest" description="Disordered" evidence="1">
    <location>
        <begin position="46"/>
        <end position="85"/>
    </location>
</feature>
<protein>
    <submittedName>
        <fullName evidence="2">Uncharacterized protein</fullName>
    </submittedName>
</protein>
<evidence type="ECO:0000313" key="3">
    <source>
        <dbReference type="EMBL" id="KAI1238046.1"/>
    </source>
</evidence>
<feature type="compositionally biased region" description="Gly residues" evidence="1">
    <location>
        <begin position="72"/>
        <end position="82"/>
    </location>
</feature>
<reference evidence="2" key="1">
    <citation type="submission" date="2020-10" db="EMBL/GenBank/DDBJ databases">
        <title>Feather gene expression reveals the developmental basis of iridescence in African starlings.</title>
        <authorList>
            <person name="Rubenstein D.R."/>
        </authorList>
    </citation>
    <scope>NUCLEOTIDE SEQUENCE</scope>
    <source>
        <strain evidence="2">SS15</strain>
        <tissue evidence="2">Liver</tissue>
    </source>
</reference>
<name>A0A835TP87_9PASS</name>
<feature type="non-terminal residue" evidence="2">
    <location>
        <position position="1"/>
    </location>
</feature>
<gene>
    <name evidence="3" type="ORF">IHE44_0012754</name>
    <name evidence="2" type="ORF">IHE44_009642</name>
</gene>
<sequence>LPDLQVLLPPVESQAWQSQACPDHLQQRAAGTAGAAVCPAAVPGGAGTLPARLLPAPHRGAEEPRLTEPPRGGQGLPRGQAGGHVLVPWLRDSPCTDCAKE</sequence>
<dbReference type="AlphaFoldDB" id="A0A835TP87"/>
<dbReference type="EMBL" id="JADDUC010000386">
    <property type="protein sequence ID" value="KAG0113805.1"/>
    <property type="molecule type" value="Genomic_DNA"/>
</dbReference>
<proteinExistence type="predicted"/>
<feature type="non-terminal residue" evidence="2">
    <location>
        <position position="101"/>
    </location>
</feature>
<comment type="caution">
    <text evidence="2">The sequence shown here is derived from an EMBL/GenBank/DDBJ whole genome shotgun (WGS) entry which is preliminary data.</text>
</comment>
<feature type="compositionally biased region" description="Basic and acidic residues" evidence="1">
    <location>
        <begin position="59"/>
        <end position="68"/>
    </location>
</feature>
<accession>A0A835TP87</accession>
<reference evidence="3" key="3">
    <citation type="submission" date="2022-01" db="EMBL/GenBank/DDBJ databases">
        <authorList>
            <person name="Rubenstein D.R."/>
        </authorList>
    </citation>
    <scope>NUCLEOTIDE SEQUENCE</scope>
    <source>
        <strain evidence="3">SS15</strain>
        <tissue evidence="3">Liver</tissue>
    </source>
</reference>
<evidence type="ECO:0000256" key="1">
    <source>
        <dbReference type="SAM" id="MobiDB-lite"/>
    </source>
</evidence>